<evidence type="ECO:0000256" key="1">
    <source>
        <dbReference type="ARBA" id="ARBA00004123"/>
    </source>
</evidence>
<dbReference type="GO" id="GO:0005525">
    <property type="term" value="F:GTP binding"/>
    <property type="evidence" value="ECO:0007669"/>
    <property type="project" value="UniProtKB-KW"/>
</dbReference>
<dbReference type="AlphaFoldDB" id="A0A8S0TA96"/>
<name>A0A8S0TA96_OLEEU</name>
<dbReference type="PROSITE" id="PS50066">
    <property type="entry name" value="MADS_BOX_2"/>
    <property type="match status" value="1"/>
</dbReference>
<keyword evidence="4" id="KW-0547">Nucleotide-binding</keyword>
<dbReference type="InterPro" id="IPR036525">
    <property type="entry name" value="Tubulin/FtsZ_GTPase_sf"/>
</dbReference>
<dbReference type="GO" id="GO:0007017">
    <property type="term" value="P:microtubule-based process"/>
    <property type="evidence" value="ECO:0007669"/>
    <property type="project" value="InterPro"/>
</dbReference>
<sequence length="546" mass="60993">MLSVGALDLDLNLFCLRGFLLNGKKSKLGFTIYPSSQVSIAVVEPYNSVLLTHSLLEHTDVAVLLDNEAIYDICRKSLDIERPTYTNLNRLISQTKKITIMGDDGGGSENHSRPSTKSFKKDELKAKKKAFLARKECIKKKTMELSVLCDVKACAVILGPDGKIETWPENRSDVQDVIDLFKKDCLNNKKRKHNNNDHGCKKKQVLGGDEGVVEDFLKKVENKLDQVKKRIKEIKTKDQETGSASEFGNPLSGDIPPNAWPPKSSQNLSSYFNAGMLGFGNQLPGNIMSSTPGYFGGFPTNVEGMHLGPVVSSAPMSQLGFQSEQYLPCSLQLQSSNAASFYTTQSLHMPYSTGHTPYSMGFQQNCIDNSDNSFWTESPIFQETSSSNPTMETPCCFDYKFDEIHGFEQARQIPLSFDQCDPGFELTANEMSSLNQTMETPCLFDYQVDEIHGFEQARQIPLSFDQHGTEFELSTTENDRSNTRVEWTENQICTTQPSPRSSCFSVTSMTLPEEDELDVLLELQQNAPTLDCFNPDFGLMGTLRFP</sequence>
<evidence type="ECO:0000256" key="5">
    <source>
        <dbReference type="ARBA" id="ARBA00022801"/>
    </source>
</evidence>
<evidence type="ECO:0000256" key="11">
    <source>
        <dbReference type="ARBA" id="ARBA00049117"/>
    </source>
</evidence>
<dbReference type="GO" id="GO:0005634">
    <property type="term" value="C:nucleus"/>
    <property type="evidence" value="ECO:0007669"/>
    <property type="project" value="UniProtKB-SubCell"/>
</dbReference>
<dbReference type="GO" id="GO:0016787">
    <property type="term" value="F:hydrolase activity"/>
    <property type="evidence" value="ECO:0007669"/>
    <property type="project" value="UniProtKB-KW"/>
</dbReference>
<evidence type="ECO:0000256" key="4">
    <source>
        <dbReference type="ARBA" id="ARBA00022741"/>
    </source>
</evidence>
<dbReference type="GO" id="GO:0046983">
    <property type="term" value="F:protein dimerization activity"/>
    <property type="evidence" value="ECO:0007669"/>
    <property type="project" value="InterPro"/>
</dbReference>
<keyword evidence="10" id="KW-0539">Nucleus</keyword>
<dbReference type="InterPro" id="IPR002452">
    <property type="entry name" value="Alpha_tubulin"/>
</dbReference>
<proteinExistence type="inferred from homology"/>
<dbReference type="Gene3D" id="3.40.1810.10">
    <property type="entry name" value="Transcription factor, MADS-box"/>
    <property type="match status" value="1"/>
</dbReference>
<reference evidence="13 14" key="1">
    <citation type="submission" date="2019-12" db="EMBL/GenBank/DDBJ databases">
        <authorList>
            <person name="Alioto T."/>
            <person name="Alioto T."/>
            <person name="Gomez Garrido J."/>
        </authorList>
    </citation>
    <scope>NUCLEOTIDE SEQUENCE [LARGE SCALE GENOMIC DNA]</scope>
</reference>
<gene>
    <name evidence="13" type="ORF">OLEA9_A096237</name>
</gene>
<keyword evidence="3" id="KW-0493">Microtubule</keyword>
<comment type="similarity">
    <text evidence="2">Belongs to the tubulin family.</text>
</comment>
<evidence type="ECO:0000313" key="14">
    <source>
        <dbReference type="Proteomes" id="UP000594638"/>
    </source>
</evidence>
<dbReference type="InterPro" id="IPR002100">
    <property type="entry name" value="TF_MADSbox"/>
</dbReference>
<evidence type="ECO:0000256" key="2">
    <source>
        <dbReference type="ARBA" id="ARBA00009636"/>
    </source>
</evidence>
<keyword evidence="14" id="KW-1185">Reference proteome</keyword>
<dbReference type="InterPro" id="IPR000217">
    <property type="entry name" value="Tubulin"/>
</dbReference>
<evidence type="ECO:0000256" key="10">
    <source>
        <dbReference type="ARBA" id="ARBA00023242"/>
    </source>
</evidence>
<dbReference type="SMART" id="SM00432">
    <property type="entry name" value="MADS"/>
    <property type="match status" value="1"/>
</dbReference>
<dbReference type="PRINTS" id="PR01161">
    <property type="entry name" value="TUBULIN"/>
</dbReference>
<comment type="caution">
    <text evidence="13">The sequence shown here is derived from an EMBL/GenBank/DDBJ whole genome shotgun (WGS) entry which is preliminary data.</text>
</comment>
<dbReference type="PANTHER" id="PTHR11588">
    <property type="entry name" value="TUBULIN"/>
    <property type="match status" value="1"/>
</dbReference>
<dbReference type="EMBL" id="CACTIH010005760">
    <property type="protein sequence ID" value="CAA3001489.1"/>
    <property type="molecule type" value="Genomic_DNA"/>
</dbReference>
<dbReference type="SUPFAM" id="SSF52490">
    <property type="entry name" value="Tubulin nucleotide-binding domain-like"/>
    <property type="match status" value="1"/>
</dbReference>
<dbReference type="SUPFAM" id="SSF55455">
    <property type="entry name" value="SRF-like"/>
    <property type="match status" value="1"/>
</dbReference>
<keyword evidence="9" id="KW-0804">Transcription</keyword>
<keyword evidence="8" id="KW-0342">GTP-binding</keyword>
<evidence type="ECO:0000256" key="6">
    <source>
        <dbReference type="ARBA" id="ARBA00023015"/>
    </source>
</evidence>
<dbReference type="Gene3D" id="3.40.50.1440">
    <property type="entry name" value="Tubulin/FtsZ, GTPase domain"/>
    <property type="match status" value="1"/>
</dbReference>
<accession>A0A8S0TA96</accession>
<organism evidence="13 14">
    <name type="scientific">Olea europaea subsp. europaea</name>
    <dbReference type="NCBI Taxonomy" id="158383"/>
    <lineage>
        <taxon>Eukaryota</taxon>
        <taxon>Viridiplantae</taxon>
        <taxon>Streptophyta</taxon>
        <taxon>Embryophyta</taxon>
        <taxon>Tracheophyta</taxon>
        <taxon>Spermatophyta</taxon>
        <taxon>Magnoliopsida</taxon>
        <taxon>eudicotyledons</taxon>
        <taxon>Gunneridae</taxon>
        <taxon>Pentapetalae</taxon>
        <taxon>asterids</taxon>
        <taxon>lamiids</taxon>
        <taxon>Lamiales</taxon>
        <taxon>Oleaceae</taxon>
        <taxon>Oleeae</taxon>
        <taxon>Olea</taxon>
    </lineage>
</organism>
<dbReference type="InterPro" id="IPR036879">
    <property type="entry name" value="TF_MADSbox_sf"/>
</dbReference>
<dbReference type="GO" id="GO:0003677">
    <property type="term" value="F:DNA binding"/>
    <property type="evidence" value="ECO:0007669"/>
    <property type="project" value="UniProtKB-KW"/>
</dbReference>
<evidence type="ECO:0000313" key="13">
    <source>
        <dbReference type="EMBL" id="CAA3001489.1"/>
    </source>
</evidence>
<evidence type="ECO:0000256" key="7">
    <source>
        <dbReference type="ARBA" id="ARBA00023125"/>
    </source>
</evidence>
<comment type="subcellular location">
    <subcellularLocation>
        <location evidence="1">Nucleus</location>
    </subcellularLocation>
</comment>
<dbReference type="OrthoDB" id="926620at2759"/>
<feature type="domain" description="MADS-box" evidence="12">
    <location>
        <begin position="111"/>
        <end position="171"/>
    </location>
</feature>
<evidence type="ECO:0000259" key="12">
    <source>
        <dbReference type="PROSITE" id="PS50066"/>
    </source>
</evidence>
<evidence type="ECO:0000256" key="9">
    <source>
        <dbReference type="ARBA" id="ARBA00023163"/>
    </source>
</evidence>
<dbReference type="Pfam" id="PF00319">
    <property type="entry name" value="SRF-TF"/>
    <property type="match status" value="1"/>
</dbReference>
<comment type="catalytic activity">
    <reaction evidence="11">
        <text>GTP + H2O = GDP + phosphate + H(+)</text>
        <dbReference type="Rhea" id="RHEA:19669"/>
        <dbReference type="ChEBI" id="CHEBI:15377"/>
        <dbReference type="ChEBI" id="CHEBI:15378"/>
        <dbReference type="ChEBI" id="CHEBI:37565"/>
        <dbReference type="ChEBI" id="CHEBI:43474"/>
        <dbReference type="ChEBI" id="CHEBI:58189"/>
    </reaction>
    <physiologicalReaction direction="left-to-right" evidence="11">
        <dbReference type="Rhea" id="RHEA:19670"/>
    </physiologicalReaction>
</comment>
<evidence type="ECO:0000256" key="8">
    <source>
        <dbReference type="ARBA" id="ARBA00023134"/>
    </source>
</evidence>
<keyword evidence="5" id="KW-0378">Hydrolase</keyword>
<dbReference type="Gramene" id="OE9A096237T1">
    <property type="protein sequence ID" value="OE9A096237C1"/>
    <property type="gene ID" value="OE9A096237"/>
</dbReference>
<dbReference type="PRINTS" id="PR01162">
    <property type="entry name" value="ALPHATUBULIN"/>
</dbReference>
<evidence type="ECO:0000256" key="3">
    <source>
        <dbReference type="ARBA" id="ARBA00022701"/>
    </source>
</evidence>
<protein>
    <submittedName>
        <fullName evidence="13">Alpha-tubulin, partial</fullName>
    </submittedName>
</protein>
<dbReference type="GO" id="GO:0005200">
    <property type="term" value="F:structural constituent of cytoskeleton"/>
    <property type="evidence" value="ECO:0007669"/>
    <property type="project" value="InterPro"/>
</dbReference>
<dbReference type="GO" id="GO:0005874">
    <property type="term" value="C:microtubule"/>
    <property type="evidence" value="ECO:0007669"/>
    <property type="project" value="UniProtKB-KW"/>
</dbReference>
<keyword evidence="7" id="KW-0238">DNA-binding</keyword>
<keyword evidence="6" id="KW-0805">Transcription regulation</keyword>
<dbReference type="Proteomes" id="UP000594638">
    <property type="component" value="Unassembled WGS sequence"/>
</dbReference>